<dbReference type="Proteomes" id="UP001321473">
    <property type="component" value="Unassembled WGS sequence"/>
</dbReference>
<sequence length="161" mass="18465">MFMLAVVDVNAAQLEEIILPENLKISWPYGRVISTGGLIWELKESHGCKDNETKCFTECNRLGVKGAFCGHKDPHHCFCEAYIPPSFWDAFEVEMYQTNEDGITTCNSTDICDSYCLSRSYSGGFCPQDEPTKCYCYFMYPYRWFPLHRSTTTDLLVLTTD</sequence>
<dbReference type="AlphaFoldDB" id="A0AAQ4FBD0"/>
<name>A0AAQ4FBD0_AMBAM</name>
<accession>A0AAQ4FBD0</accession>
<organism evidence="1 2">
    <name type="scientific">Amblyomma americanum</name>
    <name type="common">Lone star tick</name>
    <dbReference type="NCBI Taxonomy" id="6943"/>
    <lineage>
        <taxon>Eukaryota</taxon>
        <taxon>Metazoa</taxon>
        <taxon>Ecdysozoa</taxon>
        <taxon>Arthropoda</taxon>
        <taxon>Chelicerata</taxon>
        <taxon>Arachnida</taxon>
        <taxon>Acari</taxon>
        <taxon>Parasitiformes</taxon>
        <taxon>Ixodida</taxon>
        <taxon>Ixodoidea</taxon>
        <taxon>Ixodidae</taxon>
        <taxon>Amblyomminae</taxon>
        <taxon>Amblyomma</taxon>
    </lineage>
</organism>
<evidence type="ECO:0000313" key="1">
    <source>
        <dbReference type="EMBL" id="KAK8784439.1"/>
    </source>
</evidence>
<proteinExistence type="predicted"/>
<evidence type="ECO:0000313" key="2">
    <source>
        <dbReference type="Proteomes" id="UP001321473"/>
    </source>
</evidence>
<keyword evidence="2" id="KW-1185">Reference proteome</keyword>
<dbReference type="EMBL" id="JARKHS020004563">
    <property type="protein sequence ID" value="KAK8784439.1"/>
    <property type="molecule type" value="Genomic_DNA"/>
</dbReference>
<reference evidence="1 2" key="1">
    <citation type="journal article" date="2023" name="Arcadia Sci">
        <title>De novo assembly of a long-read Amblyomma americanum tick genome.</title>
        <authorList>
            <person name="Chou S."/>
            <person name="Poskanzer K.E."/>
            <person name="Rollins M."/>
            <person name="Thuy-Boun P.S."/>
        </authorList>
    </citation>
    <scope>NUCLEOTIDE SEQUENCE [LARGE SCALE GENOMIC DNA]</scope>
    <source>
        <strain evidence="1">F_SG_1</strain>
        <tissue evidence="1">Salivary glands</tissue>
    </source>
</reference>
<gene>
    <name evidence="1" type="ORF">V5799_009195</name>
</gene>
<comment type="caution">
    <text evidence="1">The sequence shown here is derived from an EMBL/GenBank/DDBJ whole genome shotgun (WGS) entry which is preliminary data.</text>
</comment>
<protein>
    <submittedName>
        <fullName evidence="1">Uncharacterized protein</fullName>
    </submittedName>
</protein>